<dbReference type="InterPro" id="IPR029063">
    <property type="entry name" value="SAM-dependent_MTases_sf"/>
</dbReference>
<dbReference type="AlphaFoldDB" id="A0A1W0A4V3"/>
<sequence length="178" mass="19667">FPFEEVVTDDMTVVDIGGAHGDFLVDVLHRLDRPDTIRGILFDLPHVVEEAAHYGNLSLDIDCVPGDFFDSVPPGDLYLVKHILHEWDDDSCKTILRNIRAAMPATGRVLIVEIVLEETSHSPLAATSAMLDINTMVTVRGRERTEAEYADLLADAQLNIVKLIRTSTPFSIIEATTA</sequence>
<feature type="domain" description="O-methyltransferase C-terminal" evidence="4">
    <location>
        <begin position="12"/>
        <end position="156"/>
    </location>
</feature>
<gene>
    <name evidence="5" type="ORF">THRCLA_02527</name>
</gene>
<protein>
    <recommendedName>
        <fullName evidence="4">O-methyltransferase C-terminal domain-containing protein</fullName>
    </recommendedName>
</protein>
<evidence type="ECO:0000259" key="4">
    <source>
        <dbReference type="Pfam" id="PF00891"/>
    </source>
</evidence>
<organism evidence="5 6">
    <name type="scientific">Thraustotheca clavata</name>
    <dbReference type="NCBI Taxonomy" id="74557"/>
    <lineage>
        <taxon>Eukaryota</taxon>
        <taxon>Sar</taxon>
        <taxon>Stramenopiles</taxon>
        <taxon>Oomycota</taxon>
        <taxon>Saprolegniomycetes</taxon>
        <taxon>Saprolegniales</taxon>
        <taxon>Achlyaceae</taxon>
        <taxon>Thraustotheca</taxon>
    </lineage>
</organism>
<keyword evidence="1" id="KW-0489">Methyltransferase</keyword>
<dbReference type="GO" id="GO:0008171">
    <property type="term" value="F:O-methyltransferase activity"/>
    <property type="evidence" value="ECO:0007669"/>
    <property type="project" value="InterPro"/>
</dbReference>
<keyword evidence="2" id="KW-0808">Transferase</keyword>
<evidence type="ECO:0000256" key="3">
    <source>
        <dbReference type="ARBA" id="ARBA00022691"/>
    </source>
</evidence>
<proteinExistence type="predicted"/>
<dbReference type="PANTHER" id="PTHR43712:SF2">
    <property type="entry name" value="O-METHYLTRANSFERASE CICE"/>
    <property type="match status" value="1"/>
</dbReference>
<dbReference type="EMBL" id="JNBS01000472">
    <property type="protein sequence ID" value="OQS05323.1"/>
    <property type="molecule type" value="Genomic_DNA"/>
</dbReference>
<keyword evidence="6" id="KW-1185">Reference proteome</keyword>
<dbReference type="InterPro" id="IPR016461">
    <property type="entry name" value="COMT-like"/>
</dbReference>
<dbReference type="OrthoDB" id="1606438at2759"/>
<evidence type="ECO:0000313" key="6">
    <source>
        <dbReference type="Proteomes" id="UP000243217"/>
    </source>
</evidence>
<evidence type="ECO:0000313" key="5">
    <source>
        <dbReference type="EMBL" id="OQS05323.1"/>
    </source>
</evidence>
<comment type="caution">
    <text evidence="5">The sequence shown here is derived from an EMBL/GenBank/DDBJ whole genome shotgun (WGS) entry which is preliminary data.</text>
</comment>
<dbReference type="PANTHER" id="PTHR43712">
    <property type="entry name" value="PUTATIVE (AFU_ORTHOLOGUE AFUA_4G14580)-RELATED"/>
    <property type="match status" value="1"/>
</dbReference>
<dbReference type="PROSITE" id="PS51683">
    <property type="entry name" value="SAM_OMT_II"/>
    <property type="match status" value="1"/>
</dbReference>
<dbReference type="InterPro" id="IPR001077">
    <property type="entry name" value="COMT_C"/>
</dbReference>
<accession>A0A1W0A4V3</accession>
<evidence type="ECO:0000256" key="1">
    <source>
        <dbReference type="ARBA" id="ARBA00022603"/>
    </source>
</evidence>
<dbReference type="Proteomes" id="UP000243217">
    <property type="component" value="Unassembled WGS sequence"/>
</dbReference>
<dbReference type="GO" id="GO:0032259">
    <property type="term" value="P:methylation"/>
    <property type="evidence" value="ECO:0007669"/>
    <property type="project" value="UniProtKB-KW"/>
</dbReference>
<dbReference type="SUPFAM" id="SSF53335">
    <property type="entry name" value="S-adenosyl-L-methionine-dependent methyltransferases"/>
    <property type="match status" value="1"/>
</dbReference>
<feature type="non-terminal residue" evidence="5">
    <location>
        <position position="1"/>
    </location>
</feature>
<evidence type="ECO:0000256" key="2">
    <source>
        <dbReference type="ARBA" id="ARBA00022679"/>
    </source>
</evidence>
<dbReference type="Pfam" id="PF00891">
    <property type="entry name" value="Methyltransf_2"/>
    <property type="match status" value="1"/>
</dbReference>
<dbReference type="Gene3D" id="3.40.50.150">
    <property type="entry name" value="Vaccinia Virus protein VP39"/>
    <property type="match status" value="1"/>
</dbReference>
<dbReference type="STRING" id="74557.A0A1W0A4V3"/>
<name>A0A1W0A4V3_9STRA</name>
<keyword evidence="3" id="KW-0949">S-adenosyl-L-methionine</keyword>
<reference evidence="5 6" key="1">
    <citation type="journal article" date="2014" name="Genome Biol. Evol.">
        <title>The secreted proteins of Achlya hypogyna and Thraustotheca clavata identify the ancestral oomycete secretome and reveal gene acquisitions by horizontal gene transfer.</title>
        <authorList>
            <person name="Misner I."/>
            <person name="Blouin N."/>
            <person name="Leonard G."/>
            <person name="Richards T.A."/>
            <person name="Lane C.E."/>
        </authorList>
    </citation>
    <scope>NUCLEOTIDE SEQUENCE [LARGE SCALE GENOMIC DNA]</scope>
    <source>
        <strain evidence="5 6">ATCC 34112</strain>
    </source>
</reference>